<protein>
    <recommendedName>
        <fullName evidence="2">non-specific serine/threonine protein kinase</fullName>
        <ecNumber evidence="2">2.7.11.1</ecNumber>
    </recommendedName>
</protein>
<dbReference type="PANTHER" id="PTHR33355:SF12">
    <property type="entry name" value="WALL-ASSOCIATED RECEPTOR KINASE CARBOXY-TERMINAL PROTEIN"/>
    <property type="match status" value="1"/>
</dbReference>
<evidence type="ECO:0000256" key="2">
    <source>
        <dbReference type="ARBA" id="ARBA00012513"/>
    </source>
</evidence>
<comment type="subcellular location">
    <subcellularLocation>
        <location evidence="1">Membrane</location>
        <topology evidence="1">Single-pass type I membrane protein</topology>
    </subcellularLocation>
</comment>
<name>A0A397ZJC5_BRACM</name>
<evidence type="ECO:0000313" key="14">
    <source>
        <dbReference type="Proteomes" id="UP000264353"/>
    </source>
</evidence>
<accession>A0A397ZJC5</accession>
<feature type="signal peptide" evidence="10">
    <location>
        <begin position="1"/>
        <end position="19"/>
    </location>
</feature>
<keyword evidence="6" id="KW-0472">Membrane</keyword>
<evidence type="ECO:0000256" key="8">
    <source>
        <dbReference type="ARBA" id="ARBA00047899"/>
    </source>
</evidence>
<feature type="chain" id="PRO_5017415510" description="non-specific serine/threonine protein kinase" evidence="10">
    <location>
        <begin position="20"/>
        <end position="206"/>
    </location>
</feature>
<evidence type="ECO:0000256" key="4">
    <source>
        <dbReference type="ARBA" id="ARBA00022729"/>
    </source>
</evidence>
<dbReference type="Pfam" id="PF13947">
    <property type="entry name" value="GUB_WAK_bind"/>
    <property type="match status" value="1"/>
</dbReference>
<evidence type="ECO:0000256" key="10">
    <source>
        <dbReference type="SAM" id="SignalP"/>
    </source>
</evidence>
<dbReference type="InterPro" id="IPR025287">
    <property type="entry name" value="WAK_GUB"/>
</dbReference>
<comment type="catalytic activity">
    <reaction evidence="9">
        <text>L-seryl-[protein] + ATP = O-phospho-L-seryl-[protein] + ADP + H(+)</text>
        <dbReference type="Rhea" id="RHEA:17989"/>
        <dbReference type="Rhea" id="RHEA-COMP:9863"/>
        <dbReference type="Rhea" id="RHEA-COMP:11604"/>
        <dbReference type="ChEBI" id="CHEBI:15378"/>
        <dbReference type="ChEBI" id="CHEBI:29999"/>
        <dbReference type="ChEBI" id="CHEBI:30616"/>
        <dbReference type="ChEBI" id="CHEBI:83421"/>
        <dbReference type="ChEBI" id="CHEBI:456216"/>
        <dbReference type="EC" id="2.7.11.1"/>
    </reaction>
</comment>
<dbReference type="EMBL" id="CM010632">
    <property type="protein sequence ID" value="RID63440.1"/>
    <property type="molecule type" value="Genomic_DNA"/>
</dbReference>
<evidence type="ECO:0000259" key="11">
    <source>
        <dbReference type="Pfam" id="PF13947"/>
    </source>
</evidence>
<dbReference type="EC" id="2.7.11.1" evidence="2"/>
<dbReference type="PANTHER" id="PTHR33355">
    <property type="entry name" value="WALL-ASSOCIATED RECEPTOR KINASE CARBOXY-TERMINAL PROTEIN-RELATED"/>
    <property type="match status" value="1"/>
</dbReference>
<evidence type="ECO:0000256" key="5">
    <source>
        <dbReference type="ARBA" id="ARBA00022989"/>
    </source>
</evidence>
<dbReference type="GO" id="GO:0016020">
    <property type="term" value="C:membrane"/>
    <property type="evidence" value="ECO:0007669"/>
    <property type="project" value="UniProtKB-SubCell"/>
</dbReference>
<proteinExistence type="predicted"/>
<evidence type="ECO:0000256" key="9">
    <source>
        <dbReference type="ARBA" id="ARBA00048679"/>
    </source>
</evidence>
<evidence type="ECO:0000259" key="12">
    <source>
        <dbReference type="Pfam" id="PF14380"/>
    </source>
</evidence>
<keyword evidence="5" id="KW-1133">Transmembrane helix</keyword>
<dbReference type="PROSITE" id="PS51257">
    <property type="entry name" value="PROKAR_LIPOPROTEIN"/>
    <property type="match status" value="1"/>
</dbReference>
<evidence type="ECO:0000256" key="3">
    <source>
        <dbReference type="ARBA" id="ARBA00022692"/>
    </source>
</evidence>
<dbReference type="GO" id="GO:0030247">
    <property type="term" value="F:polysaccharide binding"/>
    <property type="evidence" value="ECO:0007669"/>
    <property type="project" value="InterPro"/>
</dbReference>
<keyword evidence="7" id="KW-0325">Glycoprotein</keyword>
<dbReference type="InterPro" id="IPR032872">
    <property type="entry name" value="WAK_assoc_C"/>
</dbReference>
<comment type="catalytic activity">
    <reaction evidence="8">
        <text>L-threonyl-[protein] + ATP = O-phospho-L-threonyl-[protein] + ADP + H(+)</text>
        <dbReference type="Rhea" id="RHEA:46608"/>
        <dbReference type="Rhea" id="RHEA-COMP:11060"/>
        <dbReference type="Rhea" id="RHEA-COMP:11605"/>
        <dbReference type="ChEBI" id="CHEBI:15378"/>
        <dbReference type="ChEBI" id="CHEBI:30013"/>
        <dbReference type="ChEBI" id="CHEBI:30616"/>
        <dbReference type="ChEBI" id="CHEBI:61977"/>
        <dbReference type="ChEBI" id="CHEBI:456216"/>
        <dbReference type="EC" id="2.7.11.1"/>
    </reaction>
</comment>
<organism evidence="13 14">
    <name type="scientific">Brassica campestris</name>
    <name type="common">Field mustard</name>
    <dbReference type="NCBI Taxonomy" id="3711"/>
    <lineage>
        <taxon>Eukaryota</taxon>
        <taxon>Viridiplantae</taxon>
        <taxon>Streptophyta</taxon>
        <taxon>Embryophyta</taxon>
        <taxon>Tracheophyta</taxon>
        <taxon>Spermatophyta</taxon>
        <taxon>Magnoliopsida</taxon>
        <taxon>eudicotyledons</taxon>
        <taxon>Gunneridae</taxon>
        <taxon>Pentapetalae</taxon>
        <taxon>rosids</taxon>
        <taxon>malvids</taxon>
        <taxon>Brassicales</taxon>
        <taxon>Brassicaceae</taxon>
        <taxon>Brassiceae</taxon>
        <taxon>Brassica</taxon>
    </lineage>
</organism>
<keyword evidence="3" id="KW-0812">Transmembrane</keyword>
<dbReference type="GO" id="GO:0004674">
    <property type="term" value="F:protein serine/threonine kinase activity"/>
    <property type="evidence" value="ECO:0007669"/>
    <property type="project" value="UniProtKB-KW"/>
</dbReference>
<dbReference type="Proteomes" id="UP000264353">
    <property type="component" value="Chromosome A5"/>
</dbReference>
<keyword evidence="4 10" id="KW-0732">Signal</keyword>
<evidence type="ECO:0000256" key="6">
    <source>
        <dbReference type="ARBA" id="ARBA00023136"/>
    </source>
</evidence>
<gene>
    <name evidence="13" type="ORF">BRARA_E02449</name>
</gene>
<feature type="domain" description="Wall-associated receptor kinase C-terminal" evidence="12">
    <location>
        <begin position="127"/>
        <end position="163"/>
    </location>
</feature>
<evidence type="ECO:0000256" key="7">
    <source>
        <dbReference type="ARBA" id="ARBA00023180"/>
    </source>
</evidence>
<feature type="domain" description="Wall-associated receptor kinase galacturonan-binding" evidence="11">
    <location>
        <begin position="27"/>
        <end position="86"/>
    </location>
</feature>
<sequence>MSRLLFFFVFLYTVTTVTSTTSGATSCRTSCGNIQINYPFGIDKGCGASQFQGMLNCTSTDLDFFTPSGAYRVRSIDYDENTMVVFDPLIYDTVRVMNMNILDCSHYTTVIDDGKMRGVTPVDWSYGIELSYSVPEIGCDRCQKSGGTCGFDAETNIFLCQCPVSNDVSPRDCGGGVSDKGGCNSSKANYATLLLAMLVSFICAIL</sequence>
<dbReference type="Pfam" id="PF14380">
    <property type="entry name" value="WAK_assoc"/>
    <property type="match status" value="1"/>
</dbReference>
<dbReference type="AlphaFoldDB" id="A0A397ZJC5"/>
<evidence type="ECO:0000256" key="1">
    <source>
        <dbReference type="ARBA" id="ARBA00004479"/>
    </source>
</evidence>
<reference evidence="13 14" key="1">
    <citation type="submission" date="2018-06" db="EMBL/GenBank/DDBJ databases">
        <title>WGS assembly of Brassica rapa FPsc.</title>
        <authorList>
            <person name="Bowman J."/>
            <person name="Kohchi T."/>
            <person name="Yamato K."/>
            <person name="Jenkins J."/>
            <person name="Shu S."/>
            <person name="Ishizaki K."/>
            <person name="Yamaoka S."/>
            <person name="Nishihama R."/>
            <person name="Nakamura Y."/>
            <person name="Berger F."/>
            <person name="Adam C."/>
            <person name="Aki S."/>
            <person name="Althoff F."/>
            <person name="Araki T."/>
            <person name="Arteaga-Vazquez M."/>
            <person name="Balasubrmanian S."/>
            <person name="Bauer D."/>
            <person name="Boehm C."/>
            <person name="Briginshaw L."/>
            <person name="Caballero-Perez J."/>
            <person name="Catarino B."/>
            <person name="Chen F."/>
            <person name="Chiyoda S."/>
            <person name="Chovatia M."/>
            <person name="Davies K."/>
            <person name="Delmans M."/>
            <person name="Demura T."/>
            <person name="Dierschke T."/>
            <person name="Dolan L."/>
            <person name="Dorantes-Acosta A."/>
            <person name="Eklund D."/>
            <person name="Florent S."/>
            <person name="Flores-Sandoval E."/>
            <person name="Fujiyama A."/>
            <person name="Fukuzawa H."/>
            <person name="Galik B."/>
            <person name="Grimanelli D."/>
            <person name="Grimwood J."/>
            <person name="Grossniklaus U."/>
            <person name="Hamada T."/>
            <person name="Haseloff J."/>
            <person name="Hetherington A."/>
            <person name="Higo A."/>
            <person name="Hirakawa Y."/>
            <person name="Hundley H."/>
            <person name="Ikeda Y."/>
            <person name="Inoue K."/>
            <person name="Inoue S."/>
            <person name="Ishida S."/>
            <person name="Jia Q."/>
            <person name="Kakita M."/>
            <person name="Kanazawa T."/>
            <person name="Kawai Y."/>
            <person name="Kawashima T."/>
            <person name="Kennedy M."/>
            <person name="Kinose K."/>
            <person name="Kinoshita T."/>
            <person name="Kohara Y."/>
            <person name="Koide E."/>
            <person name="Komatsu K."/>
            <person name="Kopischke S."/>
            <person name="Kubo M."/>
            <person name="Kyozuka J."/>
            <person name="Lagercrantz U."/>
            <person name="Lin S."/>
            <person name="Lindquist E."/>
            <person name="Lipzen A."/>
            <person name="Lu C."/>
            <person name="Luna E."/>
            <person name="Martienssen R."/>
            <person name="Minamino N."/>
            <person name="Mizutani M."/>
            <person name="Mizutani M."/>
            <person name="Mochizuki N."/>
            <person name="Monte I."/>
            <person name="Mosher R."/>
            <person name="Nagasaki H."/>
            <person name="Nakagami H."/>
            <person name="Naramoto S."/>
            <person name="Nishitani K."/>
            <person name="Ohtani M."/>
            <person name="Okamoto T."/>
            <person name="Okumura M."/>
            <person name="Phillips J."/>
            <person name="Pollak B."/>
            <person name="Reinders A."/>
            <person name="Roevekamp M."/>
            <person name="Sano R."/>
            <person name="Sawa S."/>
            <person name="Schmid M."/>
            <person name="Shirakawa M."/>
            <person name="Solano R."/>
            <person name="Spunde A."/>
            <person name="Suetsugu N."/>
            <person name="Sugano S."/>
            <person name="Sugiyama A."/>
            <person name="Sun R."/>
            <person name="Suzuki Y."/>
            <person name="Takenaka M."/>
            <person name="Takezawa D."/>
            <person name="Tomogane H."/>
            <person name="Tsuzuki M."/>
            <person name="Ueda T."/>
            <person name="Umeda M."/>
            <person name="Ward J."/>
            <person name="Watanabe Y."/>
            <person name="Yazaki K."/>
            <person name="Yokoyama R."/>
            <person name="Yoshitake Y."/>
            <person name="Yotsui I."/>
            <person name="Zachgo S."/>
            <person name="Schmutz J."/>
        </authorList>
    </citation>
    <scope>NUCLEOTIDE SEQUENCE [LARGE SCALE GENOMIC DNA]</scope>
    <source>
        <strain evidence="14">cv. B-3</strain>
    </source>
</reference>
<evidence type="ECO:0000313" key="13">
    <source>
        <dbReference type="EMBL" id="RID63440.1"/>
    </source>
</evidence>